<comment type="similarity">
    <text evidence="5">Belongs to the TMEM179 family.</text>
</comment>
<feature type="transmembrane region" description="Helical" evidence="7">
    <location>
        <begin position="71"/>
        <end position="96"/>
    </location>
</feature>
<evidence type="ECO:0000256" key="4">
    <source>
        <dbReference type="ARBA" id="ARBA00023136"/>
    </source>
</evidence>
<dbReference type="GeneID" id="5895133"/>
<keyword evidence="4 7" id="KW-0472">Membrane</keyword>
<gene>
    <name evidence="8" type="ORF">MONBRDRAFT_38941</name>
</gene>
<evidence type="ECO:0000256" key="2">
    <source>
        <dbReference type="ARBA" id="ARBA00022692"/>
    </source>
</evidence>
<dbReference type="RefSeq" id="XP_001749942.1">
    <property type="nucleotide sequence ID" value="XM_001749890.1"/>
</dbReference>
<comment type="subcellular location">
    <subcellularLocation>
        <location evidence="1">Membrane</location>
        <topology evidence="1">Multi-pass membrane protein</topology>
    </subcellularLocation>
</comment>
<evidence type="ECO:0000256" key="5">
    <source>
        <dbReference type="ARBA" id="ARBA00093776"/>
    </source>
</evidence>
<feature type="transmembrane region" description="Helical" evidence="7">
    <location>
        <begin position="19"/>
        <end position="37"/>
    </location>
</feature>
<evidence type="ECO:0000256" key="1">
    <source>
        <dbReference type="ARBA" id="ARBA00004141"/>
    </source>
</evidence>
<keyword evidence="9" id="KW-1185">Reference proteome</keyword>
<protein>
    <submittedName>
        <fullName evidence="8">Uncharacterized protein</fullName>
    </submittedName>
</protein>
<name>A9VB32_MONBE</name>
<evidence type="ECO:0000256" key="7">
    <source>
        <dbReference type="SAM" id="Phobius"/>
    </source>
</evidence>
<feature type="transmembrane region" description="Helical" evidence="7">
    <location>
        <begin position="108"/>
        <end position="129"/>
    </location>
</feature>
<dbReference type="InParanoid" id="A9VB32"/>
<dbReference type="Pfam" id="PF26158">
    <property type="entry name" value="Claudin_TMEM179-179B"/>
    <property type="match status" value="1"/>
</dbReference>
<keyword evidence="3 7" id="KW-1133">Transmembrane helix</keyword>
<feature type="compositionally biased region" description="Acidic residues" evidence="6">
    <location>
        <begin position="209"/>
        <end position="221"/>
    </location>
</feature>
<dbReference type="InterPro" id="IPR059010">
    <property type="entry name" value="TMEM179-179B"/>
</dbReference>
<evidence type="ECO:0000256" key="3">
    <source>
        <dbReference type="ARBA" id="ARBA00022989"/>
    </source>
</evidence>
<dbReference type="Proteomes" id="UP000001357">
    <property type="component" value="Unassembled WGS sequence"/>
</dbReference>
<feature type="transmembrane region" description="Helical" evidence="7">
    <location>
        <begin position="175"/>
        <end position="195"/>
    </location>
</feature>
<accession>A9VB32</accession>
<sequence length="221" mass="24314">MGLCTWTYKGLTLTDYMRIGLYLLILLLASIAAGTIATSSRLTNDLSNGAFDCLLSVRQGSSDNRESPCEYVEFCGVTSALIAALAVAYIIYMIFFTHEWTVPQTLRIEFGIICIMLIFTLCGSATASYNYSQYCKSISRGNDVDCIDAVDIATGGDKKSIRAARNARTAVETTWVYTVCFIILAVTIALEYFWLKRHNKTGDSYQEGDSADPIDSTEAEA</sequence>
<keyword evidence="2 7" id="KW-0812">Transmembrane</keyword>
<evidence type="ECO:0000313" key="9">
    <source>
        <dbReference type="Proteomes" id="UP000001357"/>
    </source>
</evidence>
<dbReference type="EMBL" id="CH991575">
    <property type="protein sequence ID" value="EDQ85321.1"/>
    <property type="molecule type" value="Genomic_DNA"/>
</dbReference>
<feature type="region of interest" description="Disordered" evidence="6">
    <location>
        <begin position="202"/>
        <end position="221"/>
    </location>
</feature>
<evidence type="ECO:0000313" key="8">
    <source>
        <dbReference type="EMBL" id="EDQ85321.1"/>
    </source>
</evidence>
<organism evidence="8 9">
    <name type="scientific">Monosiga brevicollis</name>
    <name type="common">Choanoflagellate</name>
    <dbReference type="NCBI Taxonomy" id="81824"/>
    <lineage>
        <taxon>Eukaryota</taxon>
        <taxon>Choanoflagellata</taxon>
        <taxon>Craspedida</taxon>
        <taxon>Salpingoecidae</taxon>
        <taxon>Monosiga</taxon>
    </lineage>
</organism>
<evidence type="ECO:0000256" key="6">
    <source>
        <dbReference type="SAM" id="MobiDB-lite"/>
    </source>
</evidence>
<dbReference type="KEGG" id="mbr:MONBRDRAFT_38941"/>
<reference evidence="8 9" key="1">
    <citation type="journal article" date="2008" name="Nature">
        <title>The genome of the choanoflagellate Monosiga brevicollis and the origin of metazoans.</title>
        <authorList>
            <consortium name="JGI Sequencing"/>
            <person name="King N."/>
            <person name="Westbrook M.J."/>
            <person name="Young S.L."/>
            <person name="Kuo A."/>
            <person name="Abedin M."/>
            <person name="Chapman J."/>
            <person name="Fairclough S."/>
            <person name="Hellsten U."/>
            <person name="Isogai Y."/>
            <person name="Letunic I."/>
            <person name="Marr M."/>
            <person name="Pincus D."/>
            <person name="Putnam N."/>
            <person name="Rokas A."/>
            <person name="Wright K.J."/>
            <person name="Zuzow R."/>
            <person name="Dirks W."/>
            <person name="Good M."/>
            <person name="Goodstein D."/>
            <person name="Lemons D."/>
            <person name="Li W."/>
            <person name="Lyons J.B."/>
            <person name="Morris A."/>
            <person name="Nichols S."/>
            <person name="Richter D.J."/>
            <person name="Salamov A."/>
            <person name="Bork P."/>
            <person name="Lim W.A."/>
            <person name="Manning G."/>
            <person name="Miller W.T."/>
            <person name="McGinnis W."/>
            <person name="Shapiro H."/>
            <person name="Tjian R."/>
            <person name="Grigoriev I.V."/>
            <person name="Rokhsar D."/>
        </authorList>
    </citation>
    <scope>NUCLEOTIDE SEQUENCE [LARGE SCALE GENOMIC DNA]</scope>
    <source>
        <strain evidence="9">MX1 / ATCC 50154</strain>
    </source>
</reference>
<proteinExistence type="inferred from homology"/>
<dbReference type="AlphaFoldDB" id="A9VB32"/>